<dbReference type="EMBL" id="NBYY01000005">
    <property type="protein sequence ID" value="PCS24086.1"/>
    <property type="molecule type" value="Genomic_DNA"/>
</dbReference>
<evidence type="ECO:0000259" key="1">
    <source>
        <dbReference type="Pfam" id="PF13612"/>
    </source>
</evidence>
<organism evidence="2 3">
    <name type="scientific">Candidatus Enterovibrio escicola</name>
    <dbReference type="NCBI Taxonomy" id="1927127"/>
    <lineage>
        <taxon>Bacteria</taxon>
        <taxon>Pseudomonadati</taxon>
        <taxon>Pseudomonadota</taxon>
        <taxon>Gammaproteobacteria</taxon>
        <taxon>Vibrionales</taxon>
        <taxon>Vibrionaceae</taxon>
        <taxon>Enterovibrio</taxon>
    </lineage>
</organism>
<dbReference type="InterPro" id="IPR025668">
    <property type="entry name" value="Tnp_DDE_dom"/>
</dbReference>
<feature type="domain" description="Transposase DDE" evidence="1">
    <location>
        <begin position="1"/>
        <end position="44"/>
    </location>
</feature>
<dbReference type="Pfam" id="PF13612">
    <property type="entry name" value="DDE_Tnp_1_3"/>
    <property type="match status" value="1"/>
</dbReference>
<evidence type="ECO:0000313" key="2">
    <source>
        <dbReference type="EMBL" id="PCS24086.1"/>
    </source>
</evidence>
<accession>A0A2A5T7I1</accession>
<name>A0A2A5T7I1_9GAMM</name>
<dbReference type="Proteomes" id="UP000219020">
    <property type="component" value="Unassembled WGS sequence"/>
</dbReference>
<protein>
    <recommendedName>
        <fullName evidence="1">Transposase DDE domain-containing protein</fullName>
    </recommendedName>
</protein>
<gene>
    <name evidence="2" type="ORF">BTN49_0217</name>
</gene>
<keyword evidence="3" id="KW-1185">Reference proteome</keyword>
<comment type="caution">
    <text evidence="2">The sequence shown here is derived from an EMBL/GenBank/DDBJ whole genome shotgun (WGS) entry which is preliminary data.</text>
</comment>
<evidence type="ECO:0000313" key="3">
    <source>
        <dbReference type="Proteomes" id="UP000219020"/>
    </source>
</evidence>
<proteinExistence type="predicted"/>
<dbReference type="AlphaFoldDB" id="A0A2A5T7I1"/>
<sequence>MVDELWGCLYGEKGYISSPFERELTNKRVTLITGIKNMKPKVMKL</sequence>
<reference evidence="3" key="1">
    <citation type="submission" date="2017-04" db="EMBL/GenBank/DDBJ databases">
        <title>Genome evolution of the luminous symbionts of deep sea anglerfish.</title>
        <authorList>
            <person name="Hendry T.A."/>
        </authorList>
    </citation>
    <scope>NUCLEOTIDE SEQUENCE [LARGE SCALE GENOMIC DNA]</scope>
</reference>